<dbReference type="RefSeq" id="WP_007256688.1">
    <property type="nucleotide sequence ID" value="NZ_CH724109.1"/>
</dbReference>
<reference evidence="3 4" key="1">
    <citation type="journal article" date="2010" name="J. Bacteriol.">
        <title>Genome sequences of Oceanicola granulosus HTCC2516(T) and Oceanicola batsensis HTCC2597(TDelta).</title>
        <authorList>
            <person name="Thrash J.C."/>
            <person name="Cho J.C."/>
            <person name="Vergin K.L."/>
            <person name="Giovannoni S.J."/>
        </authorList>
    </citation>
    <scope>NUCLEOTIDE SEQUENCE [LARGE SCALE GENOMIC DNA]</scope>
    <source>
        <strain evidence="4">ATCC BAA-861 / DSM 15982 / KCTC 12143 / HTCC2516</strain>
    </source>
</reference>
<dbReference type="InterPro" id="IPR050417">
    <property type="entry name" value="Sugar_Epim/Isomerase"/>
</dbReference>
<dbReference type="Proteomes" id="UP000003635">
    <property type="component" value="Unassembled WGS sequence"/>
</dbReference>
<dbReference type="InterPro" id="IPR013022">
    <property type="entry name" value="Xyl_isomerase-like_TIM-brl"/>
</dbReference>
<dbReference type="AlphaFoldDB" id="Q2CFQ9"/>
<dbReference type="EMBL" id="AAOT01000012">
    <property type="protein sequence ID" value="EAR51423.1"/>
    <property type="molecule type" value="Genomic_DNA"/>
</dbReference>
<accession>Q2CFQ9</accession>
<organism evidence="3 4">
    <name type="scientific">Oceanicola granulosus (strain ATCC BAA-861 / DSM 15982 / KCTC 12143 / HTCC2516)</name>
    <dbReference type="NCBI Taxonomy" id="314256"/>
    <lineage>
        <taxon>Bacteria</taxon>
        <taxon>Pseudomonadati</taxon>
        <taxon>Pseudomonadota</taxon>
        <taxon>Alphaproteobacteria</taxon>
        <taxon>Rhodobacterales</taxon>
        <taxon>Roseobacteraceae</taxon>
        <taxon>Oceanicola</taxon>
    </lineage>
</organism>
<dbReference type="InterPro" id="IPR036237">
    <property type="entry name" value="Xyl_isomerase-like_sf"/>
</dbReference>
<comment type="caution">
    <text evidence="3">The sequence shown here is derived from an EMBL/GenBank/DDBJ whole genome shotgun (WGS) entry which is preliminary data.</text>
</comment>
<keyword evidence="4" id="KW-1185">Reference proteome</keyword>
<evidence type="ECO:0000259" key="2">
    <source>
        <dbReference type="Pfam" id="PF01261"/>
    </source>
</evidence>
<evidence type="ECO:0000313" key="3">
    <source>
        <dbReference type="EMBL" id="EAR51423.1"/>
    </source>
</evidence>
<keyword evidence="1" id="KW-0413">Isomerase</keyword>
<name>Q2CFQ9_OCEGH</name>
<dbReference type="GO" id="GO:0008903">
    <property type="term" value="F:hydroxypyruvate isomerase activity"/>
    <property type="evidence" value="ECO:0007669"/>
    <property type="project" value="TreeGrafter"/>
</dbReference>
<evidence type="ECO:0000256" key="1">
    <source>
        <dbReference type="ARBA" id="ARBA00023235"/>
    </source>
</evidence>
<evidence type="ECO:0000313" key="4">
    <source>
        <dbReference type="Proteomes" id="UP000003635"/>
    </source>
</evidence>
<dbReference type="GO" id="GO:0046487">
    <property type="term" value="P:glyoxylate metabolic process"/>
    <property type="evidence" value="ECO:0007669"/>
    <property type="project" value="TreeGrafter"/>
</dbReference>
<dbReference type="eggNOG" id="COG3622">
    <property type="taxonomic scope" value="Bacteria"/>
</dbReference>
<dbReference type="Pfam" id="PF01261">
    <property type="entry name" value="AP_endonuc_2"/>
    <property type="match status" value="1"/>
</dbReference>
<dbReference type="PANTHER" id="PTHR43489:SF6">
    <property type="entry name" value="HYDROXYPYRUVATE ISOMERASE-RELATED"/>
    <property type="match status" value="1"/>
</dbReference>
<dbReference type="SUPFAM" id="SSF51658">
    <property type="entry name" value="Xylose isomerase-like"/>
    <property type="match status" value="1"/>
</dbReference>
<gene>
    <name evidence="3" type="ORF">OG2516_16921</name>
</gene>
<dbReference type="Gene3D" id="3.20.20.150">
    <property type="entry name" value="Divalent-metal-dependent TIM barrel enzymes"/>
    <property type="match status" value="1"/>
</dbReference>
<feature type="domain" description="Xylose isomerase-like TIM barrel" evidence="2">
    <location>
        <begin position="2"/>
        <end position="205"/>
    </location>
</feature>
<protein>
    <recommendedName>
        <fullName evidence="2">Xylose isomerase-like TIM barrel domain-containing protein</fullName>
    </recommendedName>
</protein>
<dbReference type="PANTHER" id="PTHR43489">
    <property type="entry name" value="ISOMERASE"/>
    <property type="match status" value="1"/>
</dbReference>
<sequence>MARELRRHKLTLALINCPPPNYTDPDAPRGFAAVPGHAERFRSDFRRSLRYARTLGAERVHVMAGVAEGPEAGAVFADNLAWACAEAPEQLLTIEPLNGHDVPGYFLDDYDLALSVLDDVAAPNLSLQFDTYHAARLTGNVVALWEAVGPRVGHVQVGDHPGRHEPGSGEIDFGTFFAQLRRDGYAGWVSGEYVPAGRTAAGLGWRRG</sequence>
<dbReference type="HOGENOM" id="CLU_050006_1_0_5"/>
<dbReference type="STRING" id="314256.OG2516_16921"/>
<proteinExistence type="predicted"/>